<proteinExistence type="predicted"/>
<keyword evidence="3" id="KW-1185">Reference proteome</keyword>
<comment type="caution">
    <text evidence="2">The sequence shown here is derived from an EMBL/GenBank/DDBJ whole genome shotgun (WGS) entry which is preliminary data.</text>
</comment>
<organism evidence="2 3">
    <name type="scientific">Parelaphostrongylus tenuis</name>
    <name type="common">Meningeal worm</name>
    <dbReference type="NCBI Taxonomy" id="148309"/>
    <lineage>
        <taxon>Eukaryota</taxon>
        <taxon>Metazoa</taxon>
        <taxon>Ecdysozoa</taxon>
        <taxon>Nematoda</taxon>
        <taxon>Chromadorea</taxon>
        <taxon>Rhabditida</taxon>
        <taxon>Rhabditina</taxon>
        <taxon>Rhabditomorpha</taxon>
        <taxon>Strongyloidea</taxon>
        <taxon>Metastrongylidae</taxon>
        <taxon>Parelaphostrongylus</taxon>
    </lineage>
</organism>
<dbReference type="EMBL" id="JAHQIW010001086">
    <property type="protein sequence ID" value="KAJ1351485.1"/>
    <property type="molecule type" value="Genomic_DNA"/>
</dbReference>
<dbReference type="AlphaFoldDB" id="A0AAD5M5L7"/>
<reference evidence="2" key="1">
    <citation type="submission" date="2021-06" db="EMBL/GenBank/DDBJ databases">
        <title>Parelaphostrongylus tenuis whole genome reference sequence.</title>
        <authorList>
            <person name="Garwood T.J."/>
            <person name="Larsen P.A."/>
            <person name="Fountain-Jones N.M."/>
            <person name="Garbe J.R."/>
            <person name="Macchietto M.G."/>
            <person name="Kania S.A."/>
            <person name="Gerhold R.W."/>
            <person name="Richards J.E."/>
            <person name="Wolf T.M."/>
        </authorList>
    </citation>
    <scope>NUCLEOTIDE SEQUENCE</scope>
    <source>
        <strain evidence="2">MNPRO001-30</strain>
        <tissue evidence="2">Meninges</tissue>
    </source>
</reference>
<protein>
    <submittedName>
        <fullName evidence="2">Uncharacterized protein</fullName>
    </submittedName>
</protein>
<feature type="region of interest" description="Disordered" evidence="1">
    <location>
        <begin position="1"/>
        <end position="47"/>
    </location>
</feature>
<feature type="compositionally biased region" description="Basic and acidic residues" evidence="1">
    <location>
        <begin position="27"/>
        <end position="43"/>
    </location>
</feature>
<dbReference type="Proteomes" id="UP001196413">
    <property type="component" value="Unassembled WGS sequence"/>
</dbReference>
<evidence type="ECO:0000313" key="3">
    <source>
        <dbReference type="Proteomes" id="UP001196413"/>
    </source>
</evidence>
<gene>
    <name evidence="2" type="ORF">KIN20_007498</name>
</gene>
<feature type="compositionally biased region" description="Polar residues" evidence="1">
    <location>
        <begin position="14"/>
        <end position="24"/>
    </location>
</feature>
<accession>A0AAD5M5L7</accession>
<feature type="compositionally biased region" description="Polar residues" evidence="1">
    <location>
        <begin position="79"/>
        <end position="97"/>
    </location>
</feature>
<feature type="region of interest" description="Disordered" evidence="1">
    <location>
        <begin position="79"/>
        <end position="107"/>
    </location>
</feature>
<sequence length="138" mass="15277">MPTLSSKIAEKTRSSFNTSDPYHSSKTRYDSTLHHELSDDTAKSVDGGNPTRACAIIWDSREDMVRTLMGPYAAVSSAQKSGLSNQTSVQLRSSSPTPHHGSAFRISKKKSNLDEVTISVHVSKHHLCVVNKLYMYHD</sequence>
<name>A0AAD5M5L7_PARTN</name>
<evidence type="ECO:0000256" key="1">
    <source>
        <dbReference type="SAM" id="MobiDB-lite"/>
    </source>
</evidence>
<evidence type="ECO:0000313" key="2">
    <source>
        <dbReference type="EMBL" id="KAJ1351485.1"/>
    </source>
</evidence>